<dbReference type="InterPro" id="IPR010905">
    <property type="entry name" value="Glyco_hydro_88"/>
</dbReference>
<dbReference type="PANTHER" id="PTHR33886:SF8">
    <property type="entry name" value="UNSATURATED RHAMNOGALACTURONAN HYDROLASE (EUROFUNG)"/>
    <property type="match status" value="1"/>
</dbReference>
<dbReference type="SUPFAM" id="SSF48208">
    <property type="entry name" value="Six-hairpin glycosidases"/>
    <property type="match status" value="1"/>
</dbReference>
<dbReference type="Proteomes" id="UP000660024">
    <property type="component" value="Unassembled WGS sequence"/>
</dbReference>
<keyword evidence="1 2" id="KW-0378">Hydrolase</keyword>
<reference evidence="2 3" key="1">
    <citation type="submission" date="2020-12" db="EMBL/GenBank/DDBJ databases">
        <title>Bacterial novel species Pedobacter sp. SD-b isolated from soil.</title>
        <authorList>
            <person name="Jung H.-Y."/>
        </authorList>
    </citation>
    <scope>NUCLEOTIDE SEQUENCE [LARGE SCALE GENOMIC DNA]</scope>
    <source>
        <strain evidence="2 3">SD-b</strain>
    </source>
</reference>
<dbReference type="EMBL" id="JAEHFY010000018">
    <property type="protein sequence ID" value="MBK0383809.1"/>
    <property type="molecule type" value="Genomic_DNA"/>
</dbReference>
<dbReference type="Pfam" id="PF07470">
    <property type="entry name" value="Glyco_hydro_88"/>
    <property type="match status" value="1"/>
</dbReference>
<dbReference type="PANTHER" id="PTHR33886">
    <property type="entry name" value="UNSATURATED RHAMNOGALACTURONAN HYDROLASE (EUROFUNG)"/>
    <property type="match status" value="1"/>
</dbReference>
<dbReference type="InterPro" id="IPR012341">
    <property type="entry name" value="6hp_glycosidase-like_sf"/>
</dbReference>
<organism evidence="2 3">
    <name type="scientific">Pedobacter segetis</name>
    <dbReference type="NCBI Taxonomy" id="2793069"/>
    <lineage>
        <taxon>Bacteria</taxon>
        <taxon>Pseudomonadati</taxon>
        <taxon>Bacteroidota</taxon>
        <taxon>Sphingobacteriia</taxon>
        <taxon>Sphingobacteriales</taxon>
        <taxon>Sphingobacteriaceae</taxon>
        <taxon>Pedobacter</taxon>
    </lineage>
</organism>
<dbReference type="RefSeq" id="WP_200586956.1">
    <property type="nucleotide sequence ID" value="NZ_JAEHFY010000018.1"/>
</dbReference>
<proteinExistence type="predicted"/>
<dbReference type="InterPro" id="IPR008928">
    <property type="entry name" value="6-hairpin_glycosidase_sf"/>
</dbReference>
<dbReference type="Gene3D" id="1.50.10.10">
    <property type="match status" value="1"/>
</dbReference>
<gene>
    <name evidence="2" type="ORF">I5M32_12640</name>
</gene>
<dbReference type="GO" id="GO:0016787">
    <property type="term" value="F:hydrolase activity"/>
    <property type="evidence" value="ECO:0007669"/>
    <property type="project" value="UniProtKB-KW"/>
</dbReference>
<name>A0ABS1BLN7_9SPHI</name>
<sequence>MLKALKWQEANPIQAKSPTDWTNGAYYTGVVKANEVTGSKEYLDALKAMAKRNNWQPWERFYNADDLAICYSYIYLKYIGEQANLEPTAKIINDHLYKDYSWKNGSKTDEKKILWWWCDALFMAPPVIAAYAKLERDDSYLKEMDKYYMETYDLLYDKKEHLFARDGRFLWTGESTDKKEDNGNKIFWSRGNGWVLAGLALLLTDLPKDYPIRPFYENLFKEMSERIKGLQQDGGLWKTSLLSPESFDHGEVSGSGLFTYALAWGVNNGLLSKTDYQPCVTKAWTALLKCQEPNGKVGWVQNIGFDPKPADSESWQNFGTGAFLMAGSEILNLN</sequence>
<protein>
    <submittedName>
        <fullName evidence="2">Glycoside hydrolase family 88 protein</fullName>
    </submittedName>
</protein>
<accession>A0ABS1BLN7</accession>
<evidence type="ECO:0000313" key="2">
    <source>
        <dbReference type="EMBL" id="MBK0383809.1"/>
    </source>
</evidence>
<evidence type="ECO:0000313" key="3">
    <source>
        <dbReference type="Proteomes" id="UP000660024"/>
    </source>
</evidence>
<keyword evidence="3" id="KW-1185">Reference proteome</keyword>
<dbReference type="InterPro" id="IPR052043">
    <property type="entry name" value="PolySaccharide_Degr_Enz"/>
</dbReference>
<comment type="caution">
    <text evidence="2">The sequence shown here is derived from an EMBL/GenBank/DDBJ whole genome shotgun (WGS) entry which is preliminary data.</text>
</comment>
<evidence type="ECO:0000256" key="1">
    <source>
        <dbReference type="ARBA" id="ARBA00022801"/>
    </source>
</evidence>